<reference evidence="1 2" key="1">
    <citation type="submission" date="2014-04" db="EMBL/GenBank/DDBJ databases">
        <authorList>
            <consortium name="DOE Joint Genome Institute"/>
            <person name="Kuo A."/>
            <person name="Ruytinx J."/>
            <person name="Rineau F."/>
            <person name="Colpaert J."/>
            <person name="Kohler A."/>
            <person name="Nagy L.G."/>
            <person name="Floudas D."/>
            <person name="Copeland A."/>
            <person name="Barry K.W."/>
            <person name="Cichocki N."/>
            <person name="Veneault-Fourrey C."/>
            <person name="LaButti K."/>
            <person name="Lindquist E.A."/>
            <person name="Lipzen A."/>
            <person name="Lundell T."/>
            <person name="Morin E."/>
            <person name="Murat C."/>
            <person name="Sun H."/>
            <person name="Tunlid A."/>
            <person name="Henrissat B."/>
            <person name="Grigoriev I.V."/>
            <person name="Hibbett D.S."/>
            <person name="Martin F."/>
            <person name="Nordberg H.P."/>
            <person name="Cantor M.N."/>
            <person name="Hua S.X."/>
        </authorList>
    </citation>
    <scope>NUCLEOTIDE SEQUENCE [LARGE SCALE GENOMIC DNA]</scope>
    <source>
        <strain evidence="1 2">UH-Slu-Lm8-n1</strain>
    </source>
</reference>
<dbReference type="EMBL" id="KN835238">
    <property type="protein sequence ID" value="KIK42489.1"/>
    <property type="molecule type" value="Genomic_DNA"/>
</dbReference>
<proteinExistence type="predicted"/>
<protein>
    <submittedName>
        <fullName evidence="1">Uncharacterized protein</fullName>
    </submittedName>
</protein>
<reference evidence="2" key="2">
    <citation type="submission" date="2015-01" db="EMBL/GenBank/DDBJ databases">
        <title>Evolutionary Origins and Diversification of the Mycorrhizal Mutualists.</title>
        <authorList>
            <consortium name="DOE Joint Genome Institute"/>
            <consortium name="Mycorrhizal Genomics Consortium"/>
            <person name="Kohler A."/>
            <person name="Kuo A."/>
            <person name="Nagy L.G."/>
            <person name="Floudas D."/>
            <person name="Copeland A."/>
            <person name="Barry K.W."/>
            <person name="Cichocki N."/>
            <person name="Veneault-Fourrey C."/>
            <person name="LaButti K."/>
            <person name="Lindquist E.A."/>
            <person name="Lipzen A."/>
            <person name="Lundell T."/>
            <person name="Morin E."/>
            <person name="Murat C."/>
            <person name="Riley R."/>
            <person name="Ohm R."/>
            <person name="Sun H."/>
            <person name="Tunlid A."/>
            <person name="Henrissat B."/>
            <person name="Grigoriev I.V."/>
            <person name="Hibbett D.S."/>
            <person name="Martin F."/>
        </authorList>
    </citation>
    <scope>NUCLEOTIDE SEQUENCE [LARGE SCALE GENOMIC DNA]</scope>
    <source>
        <strain evidence="2">UH-Slu-Lm8-n1</strain>
    </source>
</reference>
<sequence>MGRYRTLKILIKKPYQRVFDGTQNGVDTRRNQASYISVPLRLHHVNPPLALRDAPLRTSSSSMNDE</sequence>
<dbReference type="Proteomes" id="UP000054485">
    <property type="component" value="Unassembled WGS sequence"/>
</dbReference>
<keyword evidence="2" id="KW-1185">Reference proteome</keyword>
<organism evidence="1 2">
    <name type="scientific">Suillus luteus UH-Slu-Lm8-n1</name>
    <dbReference type="NCBI Taxonomy" id="930992"/>
    <lineage>
        <taxon>Eukaryota</taxon>
        <taxon>Fungi</taxon>
        <taxon>Dikarya</taxon>
        <taxon>Basidiomycota</taxon>
        <taxon>Agaricomycotina</taxon>
        <taxon>Agaricomycetes</taxon>
        <taxon>Agaricomycetidae</taxon>
        <taxon>Boletales</taxon>
        <taxon>Suillineae</taxon>
        <taxon>Suillaceae</taxon>
        <taxon>Suillus</taxon>
    </lineage>
</organism>
<gene>
    <name evidence="1" type="ORF">CY34DRAFT_804917</name>
</gene>
<dbReference type="AlphaFoldDB" id="A0A0D0AXH3"/>
<dbReference type="HOGENOM" id="CLU_2832867_0_0_1"/>
<accession>A0A0D0AXH3</accession>
<evidence type="ECO:0000313" key="2">
    <source>
        <dbReference type="Proteomes" id="UP000054485"/>
    </source>
</evidence>
<name>A0A0D0AXH3_9AGAM</name>
<dbReference type="InParanoid" id="A0A0D0AXH3"/>
<evidence type="ECO:0000313" key="1">
    <source>
        <dbReference type="EMBL" id="KIK42489.1"/>
    </source>
</evidence>